<name>A0A4Y7JYF0_PAPSO</name>
<dbReference type="Proteomes" id="UP000316621">
    <property type="component" value="Chromosome 6"/>
</dbReference>
<proteinExistence type="predicted"/>
<gene>
    <name evidence="1" type="ORF">C5167_009823</name>
</gene>
<evidence type="ECO:0000313" key="1">
    <source>
        <dbReference type="EMBL" id="RZC66124.1"/>
    </source>
</evidence>
<sequence length="178" mass="20520">MFVHMATILDTCHTQRDEVASLSGYTVSSDHFGFRRRRVTLGLARYSLRQSSGVSVLDCEYERRKLARVMLIFRSQDLRNERRAWSRELVTRVGTLRWLNTDRVSPGRCWCAQYVDSPAPSWELVALSWRRPGLCDHYSGGHRVRLVSQSNEHLPLLTVEGSRVDVPQFQLSLVSRVS</sequence>
<dbReference type="Gramene" id="RZC66124">
    <property type="protein sequence ID" value="RZC66124"/>
    <property type="gene ID" value="C5167_009823"/>
</dbReference>
<accession>A0A4Y7JYF0</accession>
<dbReference type="EMBL" id="CM010720">
    <property type="protein sequence ID" value="RZC66124.1"/>
    <property type="molecule type" value="Genomic_DNA"/>
</dbReference>
<reference evidence="1 2" key="1">
    <citation type="journal article" date="2018" name="Science">
        <title>The opium poppy genome and morphinan production.</title>
        <authorList>
            <person name="Guo L."/>
            <person name="Winzer T."/>
            <person name="Yang X."/>
            <person name="Li Y."/>
            <person name="Ning Z."/>
            <person name="He Z."/>
            <person name="Teodor R."/>
            <person name="Lu Y."/>
            <person name="Bowser T.A."/>
            <person name="Graham I.A."/>
            <person name="Ye K."/>
        </authorList>
    </citation>
    <scope>NUCLEOTIDE SEQUENCE [LARGE SCALE GENOMIC DNA]</scope>
    <source>
        <strain evidence="2">cv. HN1</strain>
        <tissue evidence="1">Leaves</tissue>
    </source>
</reference>
<dbReference type="AlphaFoldDB" id="A0A4Y7JYF0"/>
<dbReference type="AntiFam" id="ANF00040">
    <property type="entry name" value="Overlaps SRP RNA, same strand"/>
</dbReference>
<keyword evidence="2" id="KW-1185">Reference proteome</keyword>
<evidence type="ECO:0000313" key="2">
    <source>
        <dbReference type="Proteomes" id="UP000316621"/>
    </source>
</evidence>
<protein>
    <submittedName>
        <fullName evidence="1">Uncharacterized protein</fullName>
    </submittedName>
</protein>
<organism evidence="1 2">
    <name type="scientific">Papaver somniferum</name>
    <name type="common">Opium poppy</name>
    <dbReference type="NCBI Taxonomy" id="3469"/>
    <lineage>
        <taxon>Eukaryota</taxon>
        <taxon>Viridiplantae</taxon>
        <taxon>Streptophyta</taxon>
        <taxon>Embryophyta</taxon>
        <taxon>Tracheophyta</taxon>
        <taxon>Spermatophyta</taxon>
        <taxon>Magnoliopsida</taxon>
        <taxon>Ranunculales</taxon>
        <taxon>Papaveraceae</taxon>
        <taxon>Papaveroideae</taxon>
        <taxon>Papaver</taxon>
    </lineage>
</organism>